<evidence type="ECO:0000313" key="4">
    <source>
        <dbReference type="EMBL" id="WET65979.1"/>
    </source>
</evidence>
<dbReference type="EMBL" id="VOHW01000004">
    <property type="protein sequence ID" value="TWV62320.1"/>
    <property type="molecule type" value="Genomic_DNA"/>
</dbReference>
<dbReference type="EMBL" id="JAJCNI010000011">
    <property type="protein sequence ID" value="MCB6518297.1"/>
    <property type="molecule type" value="Genomic_DNA"/>
</dbReference>
<organism evidence="1 7">
    <name type="scientific">Parabacteroides distasonis</name>
    <dbReference type="NCBI Taxonomy" id="823"/>
    <lineage>
        <taxon>Bacteria</taxon>
        <taxon>Pseudomonadati</taxon>
        <taxon>Bacteroidota</taxon>
        <taxon>Bacteroidia</taxon>
        <taxon>Bacteroidales</taxon>
        <taxon>Tannerellaceae</taxon>
        <taxon>Parabacteroides</taxon>
    </lineage>
</organism>
<dbReference type="Proteomes" id="UP001221009">
    <property type="component" value="Chromosome"/>
</dbReference>
<dbReference type="GeneID" id="93525190"/>
<evidence type="ECO:0000313" key="2">
    <source>
        <dbReference type="EMBL" id="MRY57971.1"/>
    </source>
</evidence>
<dbReference type="Proteomes" id="UP001198806">
    <property type="component" value="Unassembled WGS sequence"/>
</dbReference>
<protein>
    <submittedName>
        <fullName evidence="1">Nucleotidyl transferase AbiEii/AbiGii toxin family protein</fullName>
    </submittedName>
</protein>
<reference evidence="1" key="3">
    <citation type="submission" date="2021-10" db="EMBL/GenBank/DDBJ databases">
        <title>Collection of gut derived symbiotic bacterial strains cultured from healthy donors.</title>
        <authorList>
            <person name="Lin H."/>
            <person name="Littmann E."/>
            <person name="Kohout C."/>
            <person name="Pamer E.G."/>
        </authorList>
    </citation>
    <scope>NUCLEOTIDE SEQUENCE</scope>
    <source>
        <strain evidence="1">DFI.2.94</strain>
    </source>
</reference>
<accession>A0A174RPV8</accession>
<dbReference type="EMBL" id="WKLT01000006">
    <property type="protein sequence ID" value="MRY57971.1"/>
    <property type="molecule type" value="Genomic_DNA"/>
</dbReference>
<dbReference type="Pfam" id="PF08843">
    <property type="entry name" value="AbiEii"/>
    <property type="match status" value="2"/>
</dbReference>
<reference evidence="4" key="4">
    <citation type="submission" date="2023-03" db="EMBL/GenBank/DDBJ databases">
        <title>Parabacteroides distasonis, a bacteria resistant against UC.</title>
        <authorList>
            <person name="Dai W."/>
        </authorList>
    </citation>
    <scope>NUCLEOTIDE SEQUENCE</scope>
    <source>
        <strain evidence="4">F1-28</strain>
    </source>
</reference>
<sequence>MLHTEVVSGKTLELLKKLEAENAMTRFNLAGGTSLALYLGHRRSVDLDLFTPKPFDAAELERFLMDKYGFRTGFMERNTLKGSIDGIKIDCITHSYEYLEKPYIEYGIRLYSMQDIIAMKLSAIADDGSRLKDFIDIAFLSTRFPFNSMLGMYERKFPGANVIRPFKAITYFEDIDFDEDIVMLNGKYDWRAIERRLVDMTRNQDKVFDSFPFPLKGKRS</sequence>
<dbReference type="InterPro" id="IPR014942">
    <property type="entry name" value="AbiEii"/>
</dbReference>
<dbReference type="AlphaFoldDB" id="A0A174RPV8"/>
<reference evidence="2 6" key="1">
    <citation type="journal article" date="2019" name="Nat. Med.">
        <title>A library of human gut bacterial isolates paired with longitudinal multiomics data enables mechanistic microbiome research.</title>
        <authorList>
            <person name="Poyet M."/>
            <person name="Groussin M."/>
            <person name="Gibbons S.M."/>
            <person name="Avila-Pacheco J."/>
            <person name="Jiang X."/>
            <person name="Kearney S.M."/>
            <person name="Perrotta A.R."/>
            <person name="Berdy B."/>
            <person name="Zhao S."/>
            <person name="Lieberman T.D."/>
            <person name="Swanson P.K."/>
            <person name="Smith M."/>
            <person name="Roesemann S."/>
            <person name="Alexander J.E."/>
            <person name="Rich S.A."/>
            <person name="Livny J."/>
            <person name="Vlamakis H."/>
            <person name="Clish C."/>
            <person name="Bullock K."/>
            <person name="Deik A."/>
            <person name="Scott J."/>
            <person name="Pierce K.A."/>
            <person name="Xavier R.J."/>
            <person name="Alm E.J."/>
        </authorList>
    </citation>
    <scope>NUCLEOTIDE SEQUENCE [LARGE SCALE GENOMIC DNA]</scope>
    <source>
        <strain evidence="2 6">BIOML-A41</strain>
    </source>
</reference>
<dbReference type="RefSeq" id="WP_005868067.1">
    <property type="nucleotide sequence ID" value="NZ_AP019729.1"/>
</dbReference>
<name>A0A174RPV8_PARDI</name>
<dbReference type="Proteomes" id="UP000315827">
    <property type="component" value="Unassembled WGS sequence"/>
</dbReference>
<evidence type="ECO:0000313" key="7">
    <source>
        <dbReference type="Proteomes" id="UP001198806"/>
    </source>
</evidence>
<dbReference type="Proteomes" id="UP000463337">
    <property type="component" value="Unassembled WGS sequence"/>
</dbReference>
<evidence type="ECO:0000313" key="5">
    <source>
        <dbReference type="Proteomes" id="UP000315827"/>
    </source>
</evidence>
<reference evidence="3 5" key="2">
    <citation type="submission" date="2019-07" db="EMBL/GenBank/DDBJ databases">
        <title>Genome sequencing of Parabacteroides distasonis iSURF_7.</title>
        <authorList>
            <person name="Degefu H.N."/>
            <person name="Ruoff K.L."/>
            <person name="Price C.E."/>
            <person name="Valls R.A."/>
            <person name="O'Toole G.A."/>
        </authorList>
    </citation>
    <scope>NUCLEOTIDE SEQUENCE [LARGE SCALE GENOMIC DNA]</scope>
    <source>
        <strain evidence="3 5">CFPLTA003_1B</strain>
    </source>
</reference>
<evidence type="ECO:0000313" key="6">
    <source>
        <dbReference type="Proteomes" id="UP000463337"/>
    </source>
</evidence>
<gene>
    <name evidence="3" type="ORF">FSA05_09525</name>
    <name evidence="2" type="ORF">GKD59_08620</name>
    <name evidence="1" type="ORF">LI194_10850</name>
    <name evidence="4" type="ORF">P2T59_08325</name>
</gene>
<proteinExistence type="predicted"/>
<dbReference type="EMBL" id="CP120353">
    <property type="protein sequence ID" value="WET65979.1"/>
    <property type="molecule type" value="Genomic_DNA"/>
</dbReference>
<keyword evidence="1" id="KW-0808">Transferase</keyword>
<dbReference type="GO" id="GO:0016740">
    <property type="term" value="F:transferase activity"/>
    <property type="evidence" value="ECO:0007669"/>
    <property type="project" value="UniProtKB-KW"/>
</dbReference>
<evidence type="ECO:0000313" key="3">
    <source>
        <dbReference type="EMBL" id="TWV62320.1"/>
    </source>
</evidence>
<evidence type="ECO:0000313" key="1">
    <source>
        <dbReference type="EMBL" id="MCB6518297.1"/>
    </source>
</evidence>